<keyword evidence="4" id="KW-0813">Transport</keyword>
<sequence length="774" mass="87739">MTADKDGFTIVTHSRKKKSCKTESIEFAKRIQQTLEDSSNFGEDDLLIAKRDMSLSLSKFRESKFYQSFIKSFLGNKVVSDIHSLVCFGLVGLRDRNLADSGLTVLKENIEGKFKVKEKTLFFLPHCPKQLTNNLLWSNWKDLDNIIIISNSFSCICDFSTDKELNSVYYLKKASNFVKETLIENNYQDLTIFNDLSFHTFDCSSLDLEEPDKLPPQYDINDIEFVKAFSCFNLFCSIHVTMEIVNQGQKIQKFLSSNVLKIRLQIKADGQFSLYQSFVSLFKKEGVRGLWKGHNSGQLLSIFYGVGQFGVYGLLSKQRKDPDSKLFTFAIGNLAGLTATVISFPFDVVRTRMVAQGLKIHTYNGIFDALNKIIRNERSALFRGLLPTILAQSPYAGFQFLFYKFFSSIWRDNFGVSNSSILSGSTICSTLAGLLSKMIVFPLDTIKKQMQVSGFSSYTGNVRLLPTVVGLWTSGGIVRFYRGLTPGLIKAMVTSLYSMTADKDGFTIVTHSRKKKSCKTESIEFAKRIQQTLEDSSNFGEDDLLIAKRDMSLSLSKFRESKFYQSFIKSFLGNKVVSDIHSLVCFGLGTFLTKNPISNSSKVQLLFLLSLKSDLGIETSLVSDPIFFKSEIRFLQDSGLTVLKENIEGKFKLTNNLLWSNWKDLDNIIIISNSFSCICDFSTDKELNSVYYLKKASNFVKETLIENNYQDLTIFNDLSFHTFDCSSLDLEEPDKLPPQYDINDIEFVKALDSLSKVFKRPNNCIGRGNFSEHL</sequence>
<evidence type="ECO:0000313" key="11">
    <source>
        <dbReference type="Proteomes" id="UP000675881"/>
    </source>
</evidence>
<evidence type="ECO:0000256" key="6">
    <source>
        <dbReference type="ARBA" id="ARBA00022737"/>
    </source>
</evidence>
<keyword evidence="5 8" id="KW-0812">Transmembrane</keyword>
<dbReference type="GO" id="GO:0016020">
    <property type="term" value="C:membrane"/>
    <property type="evidence" value="ECO:0007669"/>
    <property type="project" value="UniProtKB-SubCell"/>
</dbReference>
<evidence type="ECO:0000259" key="9">
    <source>
        <dbReference type="Pfam" id="PF07985"/>
    </source>
</evidence>
<evidence type="ECO:0000313" key="10">
    <source>
        <dbReference type="EMBL" id="CAF2852258.1"/>
    </source>
</evidence>
<accession>A0A7R8CKW3</accession>
<keyword evidence="6" id="KW-0677">Repeat</keyword>
<feature type="repeat" description="Solcar" evidence="8">
    <location>
        <begin position="418"/>
        <end position="508"/>
    </location>
</feature>
<feature type="domain" description="SRR1-like" evidence="9">
    <location>
        <begin position="577"/>
        <end position="722"/>
    </location>
</feature>
<dbReference type="Pfam" id="PF00153">
    <property type="entry name" value="Mito_carr"/>
    <property type="match status" value="3"/>
</dbReference>
<gene>
    <name evidence="10" type="ORF">LSAA_5420</name>
</gene>
<dbReference type="GO" id="GO:0005737">
    <property type="term" value="C:cytoplasm"/>
    <property type="evidence" value="ECO:0007669"/>
    <property type="project" value="TreeGrafter"/>
</dbReference>
<dbReference type="Gene3D" id="1.50.40.10">
    <property type="entry name" value="Mitochondrial carrier domain"/>
    <property type="match status" value="1"/>
</dbReference>
<feature type="repeat" description="Solcar" evidence="8">
    <location>
        <begin position="323"/>
        <end position="409"/>
    </location>
</feature>
<feature type="domain" description="SRR1-like" evidence="9">
    <location>
        <begin position="98"/>
        <end position="200"/>
    </location>
</feature>
<dbReference type="OrthoDB" id="551431at2759"/>
<dbReference type="GO" id="GO:0055085">
    <property type="term" value="P:transmembrane transport"/>
    <property type="evidence" value="ECO:0007669"/>
    <property type="project" value="InterPro"/>
</dbReference>
<comment type="subcellular location">
    <subcellularLocation>
        <location evidence="1">Membrane</location>
        <topology evidence="1">Multi-pass membrane protein</topology>
    </subcellularLocation>
</comment>
<evidence type="ECO:0000256" key="8">
    <source>
        <dbReference type="PROSITE-ProRule" id="PRU00282"/>
    </source>
</evidence>
<dbReference type="PROSITE" id="PS50920">
    <property type="entry name" value="SOLCAR"/>
    <property type="match status" value="3"/>
</dbReference>
<evidence type="ECO:0000256" key="3">
    <source>
        <dbReference type="ARBA" id="ARBA00009856"/>
    </source>
</evidence>
<evidence type="ECO:0000256" key="7">
    <source>
        <dbReference type="ARBA" id="ARBA00023136"/>
    </source>
</evidence>
<dbReference type="AlphaFoldDB" id="A0A7R8CKW3"/>
<keyword evidence="7 8" id="KW-0472">Membrane</keyword>
<dbReference type="SUPFAM" id="SSF103506">
    <property type="entry name" value="Mitochondrial carrier"/>
    <property type="match status" value="1"/>
</dbReference>
<dbReference type="Proteomes" id="UP000675881">
    <property type="component" value="Chromosome 14"/>
</dbReference>
<reference evidence="10" key="1">
    <citation type="submission" date="2021-02" db="EMBL/GenBank/DDBJ databases">
        <authorList>
            <person name="Bekaert M."/>
        </authorList>
    </citation>
    <scope>NUCLEOTIDE SEQUENCE</scope>
    <source>
        <strain evidence="10">IoA-00</strain>
    </source>
</reference>
<evidence type="ECO:0000256" key="1">
    <source>
        <dbReference type="ARBA" id="ARBA00004141"/>
    </source>
</evidence>
<comment type="similarity">
    <text evidence="3">Belongs to the SRR1 family.</text>
</comment>
<dbReference type="InterPro" id="IPR012942">
    <property type="entry name" value="SRR1-like"/>
</dbReference>
<keyword evidence="11" id="KW-1185">Reference proteome</keyword>
<protein>
    <submittedName>
        <fullName evidence="10">SLC25A19</fullName>
    </submittedName>
</protein>
<comment type="similarity">
    <text evidence="2">Belongs to the mitochondrial carrier (TC 2.A.29) family.</text>
</comment>
<dbReference type="InterPro" id="IPR040044">
    <property type="entry name" value="SRR1L"/>
</dbReference>
<name>A0A7R8CKW3_LEPSM</name>
<feature type="repeat" description="Solcar" evidence="8">
    <location>
        <begin position="240"/>
        <end position="318"/>
    </location>
</feature>
<organism evidence="10 11">
    <name type="scientific">Lepeophtheirus salmonis</name>
    <name type="common">Salmon louse</name>
    <name type="synonym">Caligus salmonis</name>
    <dbReference type="NCBI Taxonomy" id="72036"/>
    <lineage>
        <taxon>Eukaryota</taxon>
        <taxon>Metazoa</taxon>
        <taxon>Ecdysozoa</taxon>
        <taxon>Arthropoda</taxon>
        <taxon>Crustacea</taxon>
        <taxon>Multicrustacea</taxon>
        <taxon>Hexanauplia</taxon>
        <taxon>Copepoda</taxon>
        <taxon>Siphonostomatoida</taxon>
        <taxon>Caligidae</taxon>
        <taxon>Lepeophtheirus</taxon>
    </lineage>
</organism>
<evidence type="ECO:0000256" key="4">
    <source>
        <dbReference type="ARBA" id="ARBA00022448"/>
    </source>
</evidence>
<dbReference type="Pfam" id="PF07985">
    <property type="entry name" value="SRR1"/>
    <property type="match status" value="2"/>
</dbReference>
<evidence type="ECO:0000256" key="2">
    <source>
        <dbReference type="ARBA" id="ARBA00006375"/>
    </source>
</evidence>
<dbReference type="InterPro" id="IPR002067">
    <property type="entry name" value="MCP"/>
</dbReference>
<dbReference type="PRINTS" id="PR00926">
    <property type="entry name" value="MITOCARRIER"/>
</dbReference>
<dbReference type="PANTHER" id="PTHR28626">
    <property type="entry name" value="SRR1-LIKE PROTEIN"/>
    <property type="match status" value="1"/>
</dbReference>
<dbReference type="GO" id="GO:0005634">
    <property type="term" value="C:nucleus"/>
    <property type="evidence" value="ECO:0007669"/>
    <property type="project" value="TreeGrafter"/>
</dbReference>
<dbReference type="PANTHER" id="PTHR28626:SF3">
    <property type="entry name" value="SRR1-LIKE PROTEIN"/>
    <property type="match status" value="1"/>
</dbReference>
<dbReference type="InterPro" id="IPR018108">
    <property type="entry name" value="MCP_transmembrane"/>
</dbReference>
<dbReference type="EMBL" id="HG994593">
    <property type="protein sequence ID" value="CAF2852258.1"/>
    <property type="molecule type" value="Genomic_DNA"/>
</dbReference>
<proteinExistence type="inferred from homology"/>
<dbReference type="InterPro" id="IPR023395">
    <property type="entry name" value="MCP_dom_sf"/>
</dbReference>
<evidence type="ECO:0000256" key="5">
    <source>
        <dbReference type="ARBA" id="ARBA00022692"/>
    </source>
</evidence>